<comment type="caution">
    <text evidence="1">The sequence shown here is derived from an EMBL/GenBank/DDBJ whole genome shotgun (WGS) entry which is preliminary data.</text>
</comment>
<organism evidence="1 2">
    <name type="scientific">Phocaeicola coprocola CAG:162</name>
    <dbReference type="NCBI Taxonomy" id="1263040"/>
    <lineage>
        <taxon>Bacteria</taxon>
        <taxon>Pseudomonadati</taxon>
        <taxon>Bacteroidota</taxon>
        <taxon>Bacteroidia</taxon>
        <taxon>Bacteroidales</taxon>
        <taxon>Bacteroidaceae</taxon>
        <taxon>Phocaeicola</taxon>
    </lineage>
</organism>
<name>R6D2C3_9BACT</name>
<proteinExistence type="predicted"/>
<accession>R6D2C3</accession>
<evidence type="ECO:0000313" key="2">
    <source>
        <dbReference type="Proteomes" id="UP000018362"/>
    </source>
</evidence>
<reference evidence="1" key="1">
    <citation type="submission" date="2012-11" db="EMBL/GenBank/DDBJ databases">
        <title>Dependencies among metagenomic species, viruses, plasmids and units of genetic variation.</title>
        <authorList>
            <person name="Nielsen H.B."/>
            <person name="Almeida M."/>
            <person name="Juncker A.S."/>
            <person name="Rasmussen S."/>
            <person name="Li J."/>
            <person name="Sunagawa S."/>
            <person name="Plichta D."/>
            <person name="Gautier L."/>
            <person name="Le Chatelier E."/>
            <person name="Peletier E."/>
            <person name="Bonde I."/>
            <person name="Nielsen T."/>
            <person name="Manichanh C."/>
            <person name="Arumugam M."/>
            <person name="Batto J."/>
            <person name="Santos M.B.Q.D."/>
            <person name="Blom N."/>
            <person name="Borruel N."/>
            <person name="Burgdorf K.S."/>
            <person name="Boumezbeur F."/>
            <person name="Casellas F."/>
            <person name="Dore J."/>
            <person name="Guarner F."/>
            <person name="Hansen T."/>
            <person name="Hildebrand F."/>
            <person name="Kaas R.S."/>
            <person name="Kennedy S."/>
            <person name="Kristiansen K."/>
            <person name="Kultima J.R."/>
            <person name="Leonard P."/>
            <person name="Levenez F."/>
            <person name="Lund O."/>
            <person name="Moumen B."/>
            <person name="Le Paslier D."/>
            <person name="Pons N."/>
            <person name="Pedersen O."/>
            <person name="Prifti E."/>
            <person name="Qin J."/>
            <person name="Raes J."/>
            <person name="Tap J."/>
            <person name="Tims S."/>
            <person name="Ussery D.W."/>
            <person name="Yamada T."/>
            <person name="MetaHit consortium"/>
            <person name="Renault P."/>
            <person name="Sicheritz-Ponten T."/>
            <person name="Bork P."/>
            <person name="Wang J."/>
            <person name="Brunak S."/>
            <person name="Ehrlich S.D."/>
        </authorList>
    </citation>
    <scope>NUCLEOTIDE SEQUENCE [LARGE SCALE GENOMIC DNA]</scope>
</reference>
<dbReference type="EMBL" id="CBCJ010000185">
    <property type="protein sequence ID" value="CDA71807.1"/>
    <property type="molecule type" value="Genomic_DNA"/>
</dbReference>
<protein>
    <submittedName>
        <fullName evidence="1">Uncharacterized protein</fullName>
    </submittedName>
</protein>
<dbReference type="Proteomes" id="UP000018362">
    <property type="component" value="Unassembled WGS sequence"/>
</dbReference>
<gene>
    <name evidence="1" type="ORF">BN509_02433</name>
</gene>
<dbReference type="AlphaFoldDB" id="R6D2C3"/>
<evidence type="ECO:0000313" key="1">
    <source>
        <dbReference type="EMBL" id="CDA71807.1"/>
    </source>
</evidence>
<sequence length="53" mass="5867">MFRKFVKISEISKCLDISGKCVSIKSGVEEKITVNFGNSQFFSESVGSFAIEN</sequence>